<keyword evidence="3 7" id="KW-0378">Hydrolase</keyword>
<dbReference type="GO" id="GO:0004553">
    <property type="term" value="F:hydrolase activity, hydrolyzing O-glycosyl compounds"/>
    <property type="evidence" value="ECO:0007669"/>
    <property type="project" value="InterPro"/>
</dbReference>
<keyword evidence="9" id="KW-1185">Reference proteome</keyword>
<gene>
    <name evidence="8" type="ORF">SAMN05216192_11229</name>
</gene>
<dbReference type="PANTHER" id="PTHR43817">
    <property type="entry name" value="GLYCOSYL HYDROLASE"/>
    <property type="match status" value="1"/>
</dbReference>
<dbReference type="CDD" id="cd18817">
    <property type="entry name" value="GH43f_LbAraf43-like"/>
    <property type="match status" value="1"/>
</dbReference>
<evidence type="ECO:0000256" key="4">
    <source>
        <dbReference type="ARBA" id="ARBA00023295"/>
    </source>
</evidence>
<dbReference type="InterPro" id="IPR006710">
    <property type="entry name" value="Glyco_hydro_43"/>
</dbReference>
<keyword evidence="4 7" id="KW-0326">Glycosidase</keyword>
<dbReference type="SUPFAM" id="SSF75005">
    <property type="entry name" value="Arabinanase/levansucrase/invertase"/>
    <property type="match status" value="1"/>
</dbReference>
<dbReference type="Pfam" id="PF04616">
    <property type="entry name" value="Glyco_hydro_43"/>
    <property type="match status" value="1"/>
</dbReference>
<evidence type="ECO:0000256" key="6">
    <source>
        <dbReference type="PIRSR" id="PIRSR606710-2"/>
    </source>
</evidence>
<dbReference type="AlphaFoldDB" id="A0A1G8R8C5"/>
<evidence type="ECO:0000313" key="9">
    <source>
        <dbReference type="Proteomes" id="UP000199050"/>
    </source>
</evidence>
<evidence type="ECO:0000256" key="3">
    <source>
        <dbReference type="ARBA" id="ARBA00022801"/>
    </source>
</evidence>
<comment type="similarity">
    <text evidence="1 7">Belongs to the glycosyl hydrolase 43 family.</text>
</comment>
<dbReference type="GO" id="GO:0005975">
    <property type="term" value="P:carbohydrate metabolic process"/>
    <property type="evidence" value="ECO:0007669"/>
    <property type="project" value="InterPro"/>
</dbReference>
<dbReference type="OrthoDB" id="177947at2"/>
<feature type="active site" description="Proton acceptor" evidence="5">
    <location>
        <position position="15"/>
    </location>
</feature>
<keyword evidence="2" id="KW-0732">Signal</keyword>
<feature type="site" description="Important for catalytic activity, responsible for pKa modulation of the active site Glu and correct orientation of both the proton donor and substrate" evidence="6">
    <location>
        <position position="130"/>
    </location>
</feature>
<protein>
    <submittedName>
        <fullName evidence="8">Beta-xylosidase, GH43 family</fullName>
    </submittedName>
</protein>
<name>A0A1G8R8C5_9BACL</name>
<dbReference type="InterPro" id="IPR023296">
    <property type="entry name" value="Glyco_hydro_beta-prop_sf"/>
</dbReference>
<feature type="active site" description="Proton donor" evidence="5">
    <location>
        <position position="191"/>
    </location>
</feature>
<dbReference type="RefSeq" id="WP_090714646.1">
    <property type="nucleotide sequence ID" value="NZ_CBCSKY010000025.1"/>
</dbReference>
<sequence length="318" mass="35387">MKETLTNPLVLQRADPCIYRHSDGYYYFTASVPEYDRIELRRAQTLGGLAGSEPVVIWTKHVTGIMSGYVWAPEIHFIGGKWYVYFSAGSDDAPFAQRLYVLENGSDNPLTGSWEEKGRIYTAWDTFSLDATTFEHAGARYLVWAQEDPSVQGNSSLFISKMANPWTLEGGQTVLTRPEYDWEVIGYRVNEGAAILKKNGRIFLTYSASATNHNYCMGMLTAAADSDLLDAGSWTKSPVPVFTSSEETGQYGPGHNSFTVSADGSQELIVYHARNYKEITGDPLFDPNRHARVQPVGWDEQGLPVFGLPVPDGKELEL</sequence>
<dbReference type="PIRSF" id="PIRSF025414">
    <property type="entry name" value="Alpha-L-arabinofuranosidase"/>
    <property type="match status" value="1"/>
</dbReference>
<organism evidence="8 9">
    <name type="scientific">Paenibacillus typhae</name>
    <dbReference type="NCBI Taxonomy" id="1174501"/>
    <lineage>
        <taxon>Bacteria</taxon>
        <taxon>Bacillati</taxon>
        <taxon>Bacillota</taxon>
        <taxon>Bacilli</taxon>
        <taxon>Bacillales</taxon>
        <taxon>Paenibacillaceae</taxon>
        <taxon>Paenibacillus</taxon>
    </lineage>
</organism>
<dbReference type="Proteomes" id="UP000199050">
    <property type="component" value="Unassembled WGS sequence"/>
</dbReference>
<dbReference type="STRING" id="1174501.SAMN05216192_11229"/>
<evidence type="ECO:0000256" key="5">
    <source>
        <dbReference type="PIRSR" id="PIRSR606710-1"/>
    </source>
</evidence>
<dbReference type="InterPro" id="IPR016828">
    <property type="entry name" value="Alpha-L-arabinofuranosidase"/>
</dbReference>
<accession>A0A1G8R8C5</accession>
<proteinExistence type="inferred from homology"/>
<evidence type="ECO:0000313" key="8">
    <source>
        <dbReference type="EMBL" id="SDJ13226.1"/>
    </source>
</evidence>
<dbReference type="PANTHER" id="PTHR43817:SF1">
    <property type="entry name" value="HYDROLASE, FAMILY 43, PUTATIVE (AFU_ORTHOLOGUE AFUA_3G01660)-RELATED"/>
    <property type="match status" value="1"/>
</dbReference>
<evidence type="ECO:0000256" key="7">
    <source>
        <dbReference type="RuleBase" id="RU361187"/>
    </source>
</evidence>
<reference evidence="9" key="1">
    <citation type="submission" date="2016-10" db="EMBL/GenBank/DDBJ databases">
        <authorList>
            <person name="Varghese N."/>
            <person name="Submissions S."/>
        </authorList>
    </citation>
    <scope>NUCLEOTIDE SEQUENCE [LARGE SCALE GENOMIC DNA]</scope>
    <source>
        <strain evidence="9">CGMCC 1.11012</strain>
    </source>
</reference>
<dbReference type="EMBL" id="FNDX01000012">
    <property type="protein sequence ID" value="SDJ13226.1"/>
    <property type="molecule type" value="Genomic_DNA"/>
</dbReference>
<evidence type="ECO:0000256" key="1">
    <source>
        <dbReference type="ARBA" id="ARBA00009865"/>
    </source>
</evidence>
<dbReference type="Gene3D" id="2.115.10.20">
    <property type="entry name" value="Glycosyl hydrolase domain, family 43"/>
    <property type="match status" value="1"/>
</dbReference>
<evidence type="ECO:0000256" key="2">
    <source>
        <dbReference type="ARBA" id="ARBA00022729"/>
    </source>
</evidence>